<dbReference type="EMBL" id="FQ790358">
    <property type="protein sequence ID" value="CCD55879.1"/>
    <property type="molecule type" value="Genomic_DNA"/>
</dbReference>
<evidence type="ECO:0000313" key="1">
    <source>
        <dbReference type="EMBL" id="CCD55879.1"/>
    </source>
</evidence>
<dbReference type="Proteomes" id="UP000008177">
    <property type="component" value="Unplaced contigs"/>
</dbReference>
<name>G2YW81_BOTF4</name>
<proteinExistence type="predicted"/>
<gene>
    <name evidence="1" type="ORF">BofuT4_uP150110.1</name>
</gene>
<protein>
    <submittedName>
        <fullName evidence="1">Uncharacterized protein</fullName>
    </submittedName>
</protein>
<accession>G2YW81</accession>
<sequence length="51" mass="5716">MIVADVTIITCFELGGAILRFKLVVAMQKVHPEMQGQAPHVAYYYSSYMHG</sequence>
<evidence type="ECO:0000313" key="2">
    <source>
        <dbReference type="Proteomes" id="UP000008177"/>
    </source>
</evidence>
<reference evidence="2" key="1">
    <citation type="journal article" date="2011" name="PLoS Genet.">
        <title>Genomic analysis of the necrotrophic fungal pathogens Sclerotinia sclerotiorum and Botrytis cinerea.</title>
        <authorList>
            <person name="Amselem J."/>
            <person name="Cuomo C.A."/>
            <person name="van Kan J.A."/>
            <person name="Viaud M."/>
            <person name="Benito E.P."/>
            <person name="Couloux A."/>
            <person name="Coutinho P.M."/>
            <person name="de Vries R.P."/>
            <person name="Dyer P.S."/>
            <person name="Fillinger S."/>
            <person name="Fournier E."/>
            <person name="Gout L."/>
            <person name="Hahn M."/>
            <person name="Kohn L."/>
            <person name="Lapalu N."/>
            <person name="Plummer K.M."/>
            <person name="Pradier J.M."/>
            <person name="Quevillon E."/>
            <person name="Sharon A."/>
            <person name="Simon A."/>
            <person name="ten Have A."/>
            <person name="Tudzynski B."/>
            <person name="Tudzynski P."/>
            <person name="Wincker P."/>
            <person name="Andrew M."/>
            <person name="Anthouard V."/>
            <person name="Beever R.E."/>
            <person name="Beffa R."/>
            <person name="Benoit I."/>
            <person name="Bouzid O."/>
            <person name="Brault B."/>
            <person name="Chen Z."/>
            <person name="Choquer M."/>
            <person name="Collemare J."/>
            <person name="Cotton P."/>
            <person name="Danchin E.G."/>
            <person name="Da Silva C."/>
            <person name="Gautier A."/>
            <person name="Giraud C."/>
            <person name="Giraud T."/>
            <person name="Gonzalez C."/>
            <person name="Grossetete S."/>
            <person name="Guldener U."/>
            <person name="Henrissat B."/>
            <person name="Howlett B.J."/>
            <person name="Kodira C."/>
            <person name="Kretschmer M."/>
            <person name="Lappartient A."/>
            <person name="Leroch M."/>
            <person name="Levis C."/>
            <person name="Mauceli E."/>
            <person name="Neuveglise C."/>
            <person name="Oeser B."/>
            <person name="Pearson M."/>
            <person name="Poulain J."/>
            <person name="Poussereau N."/>
            <person name="Quesneville H."/>
            <person name="Rascle C."/>
            <person name="Schumacher J."/>
            <person name="Segurens B."/>
            <person name="Sexton A."/>
            <person name="Silva E."/>
            <person name="Sirven C."/>
            <person name="Soanes D.M."/>
            <person name="Talbot N.J."/>
            <person name="Templeton M."/>
            <person name="Yandava C."/>
            <person name="Yarden O."/>
            <person name="Zeng Q."/>
            <person name="Rollins J.A."/>
            <person name="Lebrun M.H."/>
            <person name="Dickman M."/>
        </authorList>
    </citation>
    <scope>NUCLEOTIDE SEQUENCE [LARGE SCALE GENOMIC DNA]</scope>
    <source>
        <strain evidence="2">T4</strain>
    </source>
</reference>
<dbReference type="AlphaFoldDB" id="G2YW81"/>
<dbReference type="InParanoid" id="G2YW81"/>
<organism evidence="1 2">
    <name type="scientific">Botryotinia fuckeliana (strain T4)</name>
    <name type="common">Noble rot fungus</name>
    <name type="synonym">Botrytis cinerea</name>
    <dbReference type="NCBI Taxonomy" id="999810"/>
    <lineage>
        <taxon>Eukaryota</taxon>
        <taxon>Fungi</taxon>
        <taxon>Dikarya</taxon>
        <taxon>Ascomycota</taxon>
        <taxon>Pezizomycotina</taxon>
        <taxon>Leotiomycetes</taxon>
        <taxon>Helotiales</taxon>
        <taxon>Sclerotiniaceae</taxon>
        <taxon>Botrytis</taxon>
    </lineage>
</organism>
<dbReference type="HOGENOM" id="CLU_3106135_0_0_1"/>